<dbReference type="InterPro" id="IPR032104">
    <property type="entry name" value="Spaetzle"/>
</dbReference>
<dbReference type="GO" id="GO:0005615">
    <property type="term" value="C:extracellular space"/>
    <property type="evidence" value="ECO:0007669"/>
    <property type="project" value="UniProtKB-ARBA"/>
</dbReference>
<organism evidence="6 7">
    <name type="scientific">Leptosia nina</name>
    <dbReference type="NCBI Taxonomy" id="320188"/>
    <lineage>
        <taxon>Eukaryota</taxon>
        <taxon>Metazoa</taxon>
        <taxon>Ecdysozoa</taxon>
        <taxon>Arthropoda</taxon>
        <taxon>Hexapoda</taxon>
        <taxon>Insecta</taxon>
        <taxon>Pterygota</taxon>
        <taxon>Neoptera</taxon>
        <taxon>Endopterygota</taxon>
        <taxon>Lepidoptera</taxon>
        <taxon>Glossata</taxon>
        <taxon>Ditrysia</taxon>
        <taxon>Papilionoidea</taxon>
        <taxon>Pieridae</taxon>
        <taxon>Pierinae</taxon>
        <taxon>Leptosia</taxon>
    </lineage>
</organism>
<dbReference type="PANTHER" id="PTHR23199">
    <property type="entry name" value="NEUROTROPHIN 1-RELATED"/>
    <property type="match status" value="1"/>
</dbReference>
<dbReference type="SUPFAM" id="SSF57501">
    <property type="entry name" value="Cystine-knot cytokines"/>
    <property type="match status" value="1"/>
</dbReference>
<comment type="caution">
    <text evidence="6">The sequence shown here is derived from an EMBL/GenBank/DDBJ whole genome shotgun (WGS) entry which is preliminary data.</text>
</comment>
<name>A0AAV1JBN7_9NEOP</name>
<evidence type="ECO:0000256" key="2">
    <source>
        <dbReference type="ARBA" id="ARBA00023157"/>
    </source>
</evidence>
<feature type="chain" id="PRO_5043572734" description="Spaetzle domain-containing protein" evidence="4">
    <location>
        <begin position="18"/>
        <end position="230"/>
    </location>
</feature>
<dbReference type="AlphaFoldDB" id="A0AAV1JBN7"/>
<sequence>MAWKYLIWIYLITCTKSYDDAEWRRGKSPTIESDGTYKILNRFVKPFINRRVMDSSIVFPDLTSRSGIDLFSQIPDECKTLGICEDIPNYPTDIVSSVIQEIERDNITKFNKDVLEPPQIAERIGPEEETIELCSSTEKIFVPKVAQDINKDWFLIVNDKQKPRQTFRVEICRGGENGACSSIAYFQKGYEGRCVQKYVLRNMIALNDKNEVIERPFQVPSCCSCVARIV</sequence>
<evidence type="ECO:0000256" key="3">
    <source>
        <dbReference type="ARBA" id="ARBA00023180"/>
    </source>
</evidence>
<evidence type="ECO:0000259" key="5">
    <source>
        <dbReference type="Pfam" id="PF16077"/>
    </source>
</evidence>
<dbReference type="Gene3D" id="2.10.90.10">
    <property type="entry name" value="Cystine-knot cytokines"/>
    <property type="match status" value="1"/>
</dbReference>
<keyword evidence="7" id="KW-1185">Reference proteome</keyword>
<dbReference type="EMBL" id="CAVLEF010000007">
    <property type="protein sequence ID" value="CAK1545978.1"/>
    <property type="molecule type" value="Genomic_DNA"/>
</dbReference>
<keyword evidence="1 4" id="KW-0732">Signal</keyword>
<feature type="signal peptide" evidence="4">
    <location>
        <begin position="1"/>
        <end position="17"/>
    </location>
</feature>
<evidence type="ECO:0000256" key="1">
    <source>
        <dbReference type="ARBA" id="ARBA00022729"/>
    </source>
</evidence>
<keyword evidence="2" id="KW-1015">Disulfide bond</keyword>
<feature type="domain" description="Spaetzle" evidence="5">
    <location>
        <begin position="132"/>
        <end position="226"/>
    </location>
</feature>
<dbReference type="Pfam" id="PF16077">
    <property type="entry name" value="Spaetzle"/>
    <property type="match status" value="1"/>
</dbReference>
<evidence type="ECO:0000313" key="6">
    <source>
        <dbReference type="EMBL" id="CAK1545978.1"/>
    </source>
</evidence>
<reference evidence="6 7" key="1">
    <citation type="submission" date="2023-11" db="EMBL/GenBank/DDBJ databases">
        <authorList>
            <person name="Okamura Y."/>
        </authorList>
    </citation>
    <scope>NUCLEOTIDE SEQUENCE [LARGE SCALE GENOMIC DNA]</scope>
</reference>
<accession>A0AAV1JBN7</accession>
<proteinExistence type="predicted"/>
<protein>
    <recommendedName>
        <fullName evidence="5">Spaetzle domain-containing protein</fullName>
    </recommendedName>
</protein>
<keyword evidence="3" id="KW-0325">Glycoprotein</keyword>
<evidence type="ECO:0000256" key="4">
    <source>
        <dbReference type="SAM" id="SignalP"/>
    </source>
</evidence>
<dbReference type="GO" id="GO:0005121">
    <property type="term" value="F:Toll binding"/>
    <property type="evidence" value="ECO:0007669"/>
    <property type="project" value="TreeGrafter"/>
</dbReference>
<dbReference type="GO" id="GO:0021556">
    <property type="term" value="P:central nervous system formation"/>
    <property type="evidence" value="ECO:0007669"/>
    <property type="project" value="TreeGrafter"/>
</dbReference>
<dbReference type="InterPro" id="IPR052444">
    <property type="entry name" value="Spz/Toll_ligand-like"/>
</dbReference>
<dbReference type="InterPro" id="IPR029034">
    <property type="entry name" value="Cystine-knot_cytokine"/>
</dbReference>
<dbReference type="Proteomes" id="UP001497472">
    <property type="component" value="Unassembled WGS sequence"/>
</dbReference>
<dbReference type="GO" id="GO:0045087">
    <property type="term" value="P:innate immune response"/>
    <property type="evidence" value="ECO:0007669"/>
    <property type="project" value="TreeGrafter"/>
</dbReference>
<dbReference type="GO" id="GO:0008083">
    <property type="term" value="F:growth factor activity"/>
    <property type="evidence" value="ECO:0007669"/>
    <property type="project" value="TreeGrafter"/>
</dbReference>
<gene>
    <name evidence="6" type="ORF">LNINA_LOCUS5587</name>
</gene>
<dbReference type="PANTHER" id="PTHR23199:SF12">
    <property type="entry name" value="NEUROTROPHIN 1-RELATED"/>
    <property type="match status" value="1"/>
</dbReference>
<evidence type="ECO:0000313" key="7">
    <source>
        <dbReference type="Proteomes" id="UP001497472"/>
    </source>
</evidence>